<accession>A0A318REX2</accession>
<dbReference type="GO" id="GO:0008270">
    <property type="term" value="F:zinc ion binding"/>
    <property type="evidence" value="ECO:0007669"/>
    <property type="project" value="InterPro"/>
</dbReference>
<evidence type="ECO:0000313" key="4">
    <source>
        <dbReference type="EMBL" id="PYE13959.1"/>
    </source>
</evidence>
<sequence length="438" mass="46666">MIGAEAVSLLRMQLHELDFDVTPTESVDQLTALEELKASCAAAQANAVMNLNAKRREEHFALGLPASKVGSGVASEIRLAARVSPNRGGRMLGFARALVDEMPHTMAALRSGLLSEWRATILVKETAYLDLADRQAIDAELCGDPATLHGIGDKKLEARAKALAYERDPHAVVARSGKAEKDRRVTSRPAPDCMASVTALLPVTKGVGVIAALRRAADLHTAEGDGRSRDQIMADVLFERVTGCSAVDGPPITVNLVLSDSALMGKTNGAAHVQDYGPIPAEIARQLIATAARRDTELALRRLYARPATGALVAMESAARTFPKALALLIRLRDRTCRTPFCDAPIRHIDHVEPHARGGPTTGKNGQGLCEPCNYAKQAPGWHSESTSPGGSRHSVTVTTPTGHRHTSLAPPMSVRSLTLTTSSASQVETHLRELVAA</sequence>
<keyword evidence="5" id="KW-1185">Reference proteome</keyword>
<comment type="similarity">
    <text evidence="1">Belongs to the Rv1128c/1148c/1588c/1702c/1945/3466 family.</text>
</comment>
<comment type="caution">
    <text evidence="4">The sequence shown here is derived from an EMBL/GenBank/DDBJ whole genome shotgun (WGS) entry which is preliminary data.</text>
</comment>
<dbReference type="Gene3D" id="1.10.30.50">
    <property type="match status" value="1"/>
</dbReference>
<dbReference type="EMBL" id="QJSP01000014">
    <property type="protein sequence ID" value="PYE13959.1"/>
    <property type="molecule type" value="Genomic_DNA"/>
</dbReference>
<proteinExistence type="inferred from homology"/>
<feature type="compositionally biased region" description="Polar residues" evidence="2">
    <location>
        <begin position="384"/>
        <end position="402"/>
    </location>
</feature>
<evidence type="ECO:0000256" key="1">
    <source>
        <dbReference type="ARBA" id="ARBA00023450"/>
    </source>
</evidence>
<dbReference type="Pfam" id="PF01844">
    <property type="entry name" value="HNH"/>
    <property type="match status" value="1"/>
</dbReference>
<dbReference type="RefSeq" id="WP_110471610.1">
    <property type="nucleotide sequence ID" value="NZ_QJSP01000014.1"/>
</dbReference>
<dbReference type="CDD" id="cd00085">
    <property type="entry name" value="HNHc"/>
    <property type="match status" value="1"/>
</dbReference>
<dbReference type="AlphaFoldDB" id="A0A318REX2"/>
<dbReference type="GO" id="GO:0004519">
    <property type="term" value="F:endonuclease activity"/>
    <property type="evidence" value="ECO:0007669"/>
    <property type="project" value="UniProtKB-KW"/>
</dbReference>
<evidence type="ECO:0000256" key="2">
    <source>
        <dbReference type="SAM" id="MobiDB-lite"/>
    </source>
</evidence>
<protein>
    <submittedName>
        <fullName evidence="4">HNH endonuclease</fullName>
    </submittedName>
</protein>
<dbReference type="InterPro" id="IPR002711">
    <property type="entry name" value="HNH"/>
</dbReference>
<dbReference type="InterPro" id="IPR003615">
    <property type="entry name" value="HNH_nuc"/>
</dbReference>
<keyword evidence="4" id="KW-0255">Endonuclease</keyword>
<dbReference type="SMART" id="SM00507">
    <property type="entry name" value="HNHc"/>
    <property type="match status" value="1"/>
</dbReference>
<keyword evidence="4" id="KW-0378">Hydrolase</keyword>
<name>A0A318REX2_WILLI</name>
<feature type="domain" description="HNH nuclease" evidence="3">
    <location>
        <begin position="325"/>
        <end position="375"/>
    </location>
</feature>
<feature type="region of interest" description="Disordered" evidence="2">
    <location>
        <begin position="380"/>
        <end position="410"/>
    </location>
</feature>
<dbReference type="Pfam" id="PF02720">
    <property type="entry name" value="DUF222"/>
    <property type="match status" value="1"/>
</dbReference>
<dbReference type="OrthoDB" id="5244772at2"/>
<dbReference type="Proteomes" id="UP000247591">
    <property type="component" value="Unassembled WGS sequence"/>
</dbReference>
<gene>
    <name evidence="4" type="ORF">DFR67_11455</name>
</gene>
<keyword evidence="4" id="KW-0540">Nuclease</keyword>
<reference evidence="4 5" key="1">
    <citation type="submission" date="2018-06" db="EMBL/GenBank/DDBJ databases">
        <title>Genomic Encyclopedia of Type Strains, Phase IV (KMG-IV): sequencing the most valuable type-strain genomes for metagenomic binning, comparative biology and taxonomic classification.</title>
        <authorList>
            <person name="Goeker M."/>
        </authorList>
    </citation>
    <scope>NUCLEOTIDE SEQUENCE [LARGE SCALE GENOMIC DNA]</scope>
    <source>
        <strain evidence="4 5">DSM 45521</strain>
    </source>
</reference>
<evidence type="ECO:0000259" key="3">
    <source>
        <dbReference type="SMART" id="SM00507"/>
    </source>
</evidence>
<dbReference type="GO" id="GO:0003676">
    <property type="term" value="F:nucleic acid binding"/>
    <property type="evidence" value="ECO:0007669"/>
    <property type="project" value="InterPro"/>
</dbReference>
<evidence type="ECO:0000313" key="5">
    <source>
        <dbReference type="Proteomes" id="UP000247591"/>
    </source>
</evidence>
<organism evidence="4 5">
    <name type="scientific">Williamsia limnetica</name>
    <dbReference type="NCBI Taxonomy" id="882452"/>
    <lineage>
        <taxon>Bacteria</taxon>
        <taxon>Bacillati</taxon>
        <taxon>Actinomycetota</taxon>
        <taxon>Actinomycetes</taxon>
        <taxon>Mycobacteriales</taxon>
        <taxon>Nocardiaceae</taxon>
        <taxon>Williamsia</taxon>
    </lineage>
</organism>
<dbReference type="InterPro" id="IPR003870">
    <property type="entry name" value="DUF222"/>
</dbReference>